<dbReference type="NCBIfam" id="TIGR02840">
    <property type="entry name" value="spore_YtaF"/>
    <property type="match status" value="1"/>
</dbReference>
<evidence type="ECO:0000256" key="4">
    <source>
        <dbReference type="ARBA" id="ARBA00023136"/>
    </source>
</evidence>
<reference evidence="6 7" key="1">
    <citation type="submission" date="2019-03" db="EMBL/GenBank/DDBJ databases">
        <title>Genomic Encyclopedia of Type Strains, Phase IV (KMG-IV): sequencing the most valuable type-strain genomes for metagenomic binning, comparative biology and taxonomic classification.</title>
        <authorList>
            <person name="Goeker M."/>
        </authorList>
    </citation>
    <scope>NUCLEOTIDE SEQUENCE [LARGE SCALE GENOMIC DNA]</scope>
    <source>
        <strain evidence="6 7">DSM 25894</strain>
    </source>
</reference>
<protein>
    <submittedName>
        <fullName evidence="6">Putative sporulation protein YtaF</fullName>
    </submittedName>
</protein>
<organism evidence="6 7">
    <name type="scientific">Melghiribacillus thermohalophilus</name>
    <dbReference type="NCBI Taxonomy" id="1324956"/>
    <lineage>
        <taxon>Bacteria</taxon>
        <taxon>Bacillati</taxon>
        <taxon>Bacillota</taxon>
        <taxon>Bacilli</taxon>
        <taxon>Bacillales</taxon>
        <taxon>Bacillaceae</taxon>
        <taxon>Melghiribacillus</taxon>
    </lineage>
</organism>
<keyword evidence="7" id="KW-1185">Reference proteome</keyword>
<dbReference type="Pfam" id="PF02659">
    <property type="entry name" value="Mntp"/>
    <property type="match status" value="2"/>
</dbReference>
<comment type="caution">
    <text evidence="6">The sequence shown here is derived from an EMBL/GenBank/DDBJ whole genome shotgun (WGS) entry which is preliminary data.</text>
</comment>
<feature type="transmembrane region" description="Helical" evidence="5">
    <location>
        <begin position="171"/>
        <end position="191"/>
    </location>
</feature>
<dbReference type="RefSeq" id="WP_132372531.1">
    <property type="nucleotide sequence ID" value="NZ_SMAN01000019.1"/>
</dbReference>
<dbReference type="PANTHER" id="PTHR35529">
    <property type="entry name" value="MANGANESE EFFLUX PUMP MNTP-RELATED"/>
    <property type="match status" value="1"/>
</dbReference>
<keyword evidence="2 5" id="KW-0812">Transmembrane</keyword>
<dbReference type="InterPro" id="IPR014205">
    <property type="entry name" value="Spore_YtaF"/>
</dbReference>
<evidence type="ECO:0000256" key="2">
    <source>
        <dbReference type="ARBA" id="ARBA00022692"/>
    </source>
</evidence>
<dbReference type="EMBL" id="SMAN01000019">
    <property type="protein sequence ID" value="TCT19094.1"/>
    <property type="molecule type" value="Genomic_DNA"/>
</dbReference>
<evidence type="ECO:0000256" key="1">
    <source>
        <dbReference type="ARBA" id="ARBA00022475"/>
    </source>
</evidence>
<dbReference type="AlphaFoldDB" id="A0A4R3MS56"/>
<name>A0A4R3MS56_9BACI</name>
<gene>
    <name evidence="6" type="ORF">EDD68_11942</name>
</gene>
<evidence type="ECO:0000313" key="6">
    <source>
        <dbReference type="EMBL" id="TCT19094.1"/>
    </source>
</evidence>
<feature type="transmembrane region" description="Helical" evidence="5">
    <location>
        <begin position="203"/>
        <end position="220"/>
    </location>
</feature>
<evidence type="ECO:0000256" key="3">
    <source>
        <dbReference type="ARBA" id="ARBA00022989"/>
    </source>
</evidence>
<dbReference type="InterPro" id="IPR003810">
    <property type="entry name" value="Mntp/YtaF"/>
</dbReference>
<evidence type="ECO:0000256" key="5">
    <source>
        <dbReference type="SAM" id="Phobius"/>
    </source>
</evidence>
<evidence type="ECO:0000313" key="7">
    <source>
        <dbReference type="Proteomes" id="UP000294650"/>
    </source>
</evidence>
<feature type="transmembrane region" description="Helical" evidence="5">
    <location>
        <begin position="67"/>
        <end position="87"/>
    </location>
</feature>
<accession>A0A4R3MS56</accession>
<sequence length="221" mass="23941">MIEYLSLLALAAVVSLDGFGVGVSYGLRKIKIPLSSILIIAGLTAAAIYISMQLGQWLSIFMNQQTARHLGAITLIFLGIWAIINFFRNKETTETSVKTVKEDFQRPKQVLNIEIKTLGLVIHILKKPTAADMDQSGTIAGMEAALLGIALSLDAFGAGIGAALIGYSPFLTAFIVSTMCVFFIELGLKIGFVYSNTSWVRKLSFLPGLLLILLGISKIWV</sequence>
<dbReference type="OrthoDB" id="1679205at2"/>
<feature type="transmembrane region" description="Helical" evidence="5">
    <location>
        <begin position="144"/>
        <end position="165"/>
    </location>
</feature>
<feature type="transmembrane region" description="Helical" evidence="5">
    <location>
        <begin position="6"/>
        <end position="27"/>
    </location>
</feature>
<keyword evidence="3 5" id="KW-1133">Transmembrane helix</keyword>
<dbReference type="PANTHER" id="PTHR35529:SF2">
    <property type="entry name" value="SPORULATION PROTEIN YTAF-RELATED"/>
    <property type="match status" value="1"/>
</dbReference>
<proteinExistence type="predicted"/>
<feature type="transmembrane region" description="Helical" evidence="5">
    <location>
        <begin position="34"/>
        <end position="55"/>
    </location>
</feature>
<keyword evidence="1" id="KW-1003">Cell membrane</keyword>
<dbReference type="Proteomes" id="UP000294650">
    <property type="component" value="Unassembled WGS sequence"/>
</dbReference>
<keyword evidence="4 5" id="KW-0472">Membrane</keyword>